<accession>A0A4U2Y7Z8</accession>
<feature type="signal peptide" evidence="1">
    <location>
        <begin position="1"/>
        <end position="27"/>
    </location>
</feature>
<gene>
    <name evidence="2" type="ORF">E8L90_15265</name>
</gene>
<evidence type="ECO:0000256" key="1">
    <source>
        <dbReference type="SAM" id="SignalP"/>
    </source>
</evidence>
<evidence type="ECO:0000313" key="3">
    <source>
        <dbReference type="Proteomes" id="UP000307841"/>
    </source>
</evidence>
<proteinExistence type="predicted"/>
<sequence length="61" mass="6662">MFKKTIVPIVSMAVLAVSLIVPTSAFAAQSSLSQTKAISISTKENIQQEKVQPEWKTKVTK</sequence>
<reference evidence="2 3" key="1">
    <citation type="submission" date="2019-04" db="EMBL/GenBank/DDBJ databases">
        <title>Whole genome sequencing of Brevibacillus sp. TGS2-1.</title>
        <authorList>
            <person name="Choi A."/>
        </authorList>
    </citation>
    <scope>NUCLEOTIDE SEQUENCE [LARGE SCALE GENOMIC DNA]</scope>
    <source>
        <strain evidence="2 3">TGS2-1</strain>
    </source>
</reference>
<name>A0A4U2Y7Z8_9BACL</name>
<dbReference type="AlphaFoldDB" id="A0A4U2Y7Z8"/>
<evidence type="ECO:0000313" key="2">
    <source>
        <dbReference type="EMBL" id="TKI56717.1"/>
    </source>
</evidence>
<dbReference type="RefSeq" id="WP_137030136.1">
    <property type="nucleotide sequence ID" value="NZ_SZNK01000001.1"/>
</dbReference>
<organism evidence="2 3">
    <name type="scientific">Brevibacillus antibioticus</name>
    <dbReference type="NCBI Taxonomy" id="2570228"/>
    <lineage>
        <taxon>Bacteria</taxon>
        <taxon>Bacillati</taxon>
        <taxon>Bacillota</taxon>
        <taxon>Bacilli</taxon>
        <taxon>Bacillales</taxon>
        <taxon>Paenibacillaceae</taxon>
        <taxon>Brevibacillus</taxon>
    </lineage>
</organism>
<keyword evidence="3" id="KW-1185">Reference proteome</keyword>
<dbReference type="EMBL" id="SZNK01000001">
    <property type="protein sequence ID" value="TKI56717.1"/>
    <property type="molecule type" value="Genomic_DNA"/>
</dbReference>
<dbReference type="Proteomes" id="UP000307841">
    <property type="component" value="Unassembled WGS sequence"/>
</dbReference>
<dbReference type="OrthoDB" id="9993763at2"/>
<keyword evidence="1" id="KW-0732">Signal</keyword>
<protein>
    <submittedName>
        <fullName evidence="2">Uncharacterized protein</fullName>
    </submittedName>
</protein>
<feature type="chain" id="PRO_5020783235" evidence="1">
    <location>
        <begin position="28"/>
        <end position="61"/>
    </location>
</feature>
<comment type="caution">
    <text evidence="2">The sequence shown here is derived from an EMBL/GenBank/DDBJ whole genome shotgun (WGS) entry which is preliminary data.</text>
</comment>